<sequence length="448" mass="50358">MSGEKAVAALFCFSGPRMVNLHLDNSASKFRKKVCKVEVEGTRNGFSDSNPYGSDGSNEKLYKRGSDNGLLFCNGIQITEVFTLGEQVKKEIRKRLLLDVKEMSRKGKAIMTPNEGSENDKVKWDEEKTRSLIDICVEIMKAAKRVPGTRIPKLEWEDVAIEFNNRTGFNYHKGSLKNKWDMLRKKWTLWTNMVGKDAGLRWDSVRENVDATDEWWDKKIKEDKDHARFRKHGFKNKADLEFCFTGSYATGSSPQAPSSGVVPIQKTQLGDGVGTWFGDDACIPEQTNSVVNLEATRNTVNFEGTVDEISSPSSPRKDVPCTPSQASRSSGKRSFEGSAKRSKKKPSVNSVDEHEAIARLVTAVETQVAFNTKSQSSASKERGEVAMDILKDMKRENPISNKLYFFAMDLFADNHARDMFIACEPELRLAYLEHKFFQSASGRQLGDL</sequence>
<feature type="region of interest" description="Disordered" evidence="1">
    <location>
        <begin position="304"/>
        <end position="351"/>
    </location>
</feature>
<feature type="compositionally biased region" description="Polar residues" evidence="1">
    <location>
        <begin position="304"/>
        <end position="314"/>
    </location>
</feature>
<evidence type="ECO:0000259" key="2">
    <source>
        <dbReference type="Pfam" id="PF12776"/>
    </source>
</evidence>
<dbReference type="InParanoid" id="A0A7J7D8U4"/>
<evidence type="ECO:0000256" key="1">
    <source>
        <dbReference type="SAM" id="MobiDB-lite"/>
    </source>
</evidence>
<dbReference type="AlphaFoldDB" id="A0A7J7D8U4"/>
<proteinExistence type="predicted"/>
<evidence type="ECO:0000313" key="4">
    <source>
        <dbReference type="Proteomes" id="UP000593562"/>
    </source>
</evidence>
<dbReference type="PANTHER" id="PTHR47584">
    <property type="match status" value="1"/>
</dbReference>
<accession>A0A7J7D8U4</accession>
<dbReference type="Pfam" id="PF12776">
    <property type="entry name" value="Myb_DNA-bind_3"/>
    <property type="match status" value="1"/>
</dbReference>
<comment type="caution">
    <text evidence="3">The sequence shown here is derived from an EMBL/GenBank/DDBJ whole genome shotgun (WGS) entry which is preliminary data.</text>
</comment>
<dbReference type="InterPro" id="IPR024752">
    <property type="entry name" value="Myb/SANT-like_dom"/>
</dbReference>
<dbReference type="EMBL" id="JAAARO010000009">
    <property type="protein sequence ID" value="KAF5742724.1"/>
    <property type="molecule type" value="Genomic_DNA"/>
</dbReference>
<dbReference type="InterPro" id="IPR045026">
    <property type="entry name" value="LIMYB"/>
</dbReference>
<dbReference type="Proteomes" id="UP000593562">
    <property type="component" value="Unassembled WGS sequence"/>
</dbReference>
<organism evidence="3 4">
    <name type="scientific">Tripterygium wilfordii</name>
    <name type="common">Thunder God vine</name>
    <dbReference type="NCBI Taxonomy" id="458696"/>
    <lineage>
        <taxon>Eukaryota</taxon>
        <taxon>Viridiplantae</taxon>
        <taxon>Streptophyta</taxon>
        <taxon>Embryophyta</taxon>
        <taxon>Tracheophyta</taxon>
        <taxon>Spermatophyta</taxon>
        <taxon>Magnoliopsida</taxon>
        <taxon>eudicotyledons</taxon>
        <taxon>Gunneridae</taxon>
        <taxon>Pentapetalae</taxon>
        <taxon>rosids</taxon>
        <taxon>fabids</taxon>
        <taxon>Celastrales</taxon>
        <taxon>Celastraceae</taxon>
        <taxon>Tripterygium</taxon>
    </lineage>
</organism>
<dbReference type="PANTHER" id="PTHR47584:SF17">
    <property type="entry name" value="MYB_SANT-LIKE DNA-BINDING DOMAIN PROTEIN"/>
    <property type="match status" value="1"/>
</dbReference>
<name>A0A7J7D8U4_TRIWF</name>
<protein>
    <recommendedName>
        <fullName evidence="2">Myb/SANT-like domain-containing protein</fullName>
    </recommendedName>
</protein>
<keyword evidence="4" id="KW-1185">Reference proteome</keyword>
<gene>
    <name evidence="3" type="ORF">HS088_TW09G00781</name>
</gene>
<evidence type="ECO:0000313" key="3">
    <source>
        <dbReference type="EMBL" id="KAF5742724.1"/>
    </source>
</evidence>
<feature type="domain" description="Myb/SANT-like" evidence="2">
    <location>
        <begin position="123"/>
        <end position="218"/>
    </location>
</feature>
<reference evidence="3 4" key="1">
    <citation type="journal article" date="2020" name="Nat. Commun.">
        <title>Genome of Tripterygium wilfordii and identification of cytochrome P450 involved in triptolide biosynthesis.</title>
        <authorList>
            <person name="Tu L."/>
            <person name="Su P."/>
            <person name="Zhang Z."/>
            <person name="Gao L."/>
            <person name="Wang J."/>
            <person name="Hu T."/>
            <person name="Zhou J."/>
            <person name="Zhang Y."/>
            <person name="Zhao Y."/>
            <person name="Liu Y."/>
            <person name="Song Y."/>
            <person name="Tong Y."/>
            <person name="Lu Y."/>
            <person name="Yang J."/>
            <person name="Xu C."/>
            <person name="Jia M."/>
            <person name="Peters R.J."/>
            <person name="Huang L."/>
            <person name="Gao W."/>
        </authorList>
    </citation>
    <scope>NUCLEOTIDE SEQUENCE [LARGE SCALE GENOMIC DNA]</scope>
    <source>
        <strain evidence="4">cv. XIE 37</strain>
        <tissue evidence="3">Leaf</tissue>
    </source>
</reference>